<evidence type="ECO:0000256" key="7">
    <source>
        <dbReference type="ARBA" id="ARBA00045681"/>
    </source>
</evidence>
<accession>A0ABY1UP50</accession>
<evidence type="ECO:0000256" key="2">
    <source>
        <dbReference type="ARBA" id="ARBA00022723"/>
    </source>
</evidence>
<dbReference type="InterPro" id="IPR029063">
    <property type="entry name" value="SAM-dependent_MTases_sf"/>
</dbReference>
<dbReference type="EMBL" id="LT969433">
    <property type="protein sequence ID" value="SOV15013.1"/>
    <property type="molecule type" value="Genomic_DNA"/>
</dbReference>
<keyword evidence="3" id="KW-0809">Transit peptide</keyword>
<evidence type="ECO:0000256" key="6">
    <source>
        <dbReference type="ARBA" id="ARBA00023128"/>
    </source>
</evidence>
<protein>
    <submittedName>
        <fullName evidence="8">Mitochondrial ribosomal protein S22, putative</fullName>
    </submittedName>
</protein>
<comment type="subcellular location">
    <subcellularLocation>
        <location evidence="1">Mitochondrion</location>
    </subcellularLocation>
</comment>
<evidence type="ECO:0000313" key="9">
    <source>
        <dbReference type="Proteomes" id="UP000831156"/>
    </source>
</evidence>
<dbReference type="PANTHER" id="PTHR13184">
    <property type="entry name" value="37S RIBOSOMAL PROTEIN S22"/>
    <property type="match status" value="1"/>
</dbReference>
<comment type="function">
    <text evidence="7">Mitochondrial ribosome (mitoribosome) assembly factor. Binds at the interface of the head and body domains of the mitochondrial small ribosomal subunit (mt-SSU), occluding the mRNA channel and preventing compaction of the head domain towards the body. Probable inactive methyltransferase: retains the characteristic folding and ability to bind S-adenosyl-L-methionine, but it probably lost its methyltransferase activity.</text>
</comment>
<evidence type="ECO:0000313" key="8">
    <source>
        <dbReference type="EMBL" id="SOV15013.1"/>
    </source>
</evidence>
<name>A0ABY1UP50_9APIC</name>
<keyword evidence="8" id="KW-0689">Ribosomal protein</keyword>
<dbReference type="Pfam" id="PF09243">
    <property type="entry name" value="Rsm22"/>
    <property type="match status" value="1"/>
</dbReference>
<dbReference type="InterPro" id="IPR052571">
    <property type="entry name" value="Mt_RNA_Methyltransferase"/>
</dbReference>
<keyword evidence="4" id="KW-0408">Iron</keyword>
<evidence type="ECO:0000256" key="4">
    <source>
        <dbReference type="ARBA" id="ARBA00023004"/>
    </source>
</evidence>
<dbReference type="SUPFAM" id="SSF53335">
    <property type="entry name" value="S-adenosyl-L-methionine-dependent methyltransferases"/>
    <property type="match status" value="1"/>
</dbReference>
<keyword evidence="5" id="KW-0411">Iron-sulfur</keyword>
<evidence type="ECO:0000256" key="1">
    <source>
        <dbReference type="ARBA" id="ARBA00004173"/>
    </source>
</evidence>
<keyword evidence="8" id="KW-0687">Ribonucleoprotein</keyword>
<keyword evidence="6" id="KW-0496">Mitochondrion</keyword>
<dbReference type="PANTHER" id="PTHR13184:SF5">
    <property type="entry name" value="METHYLTRANSFERASE-LIKE PROTEIN 17, MITOCHONDRIAL"/>
    <property type="match status" value="1"/>
</dbReference>
<proteinExistence type="predicted"/>
<dbReference type="Gene3D" id="3.40.50.150">
    <property type="entry name" value="Vaccinia Virus protein VP39"/>
    <property type="match status" value="1"/>
</dbReference>
<sequence>MRVFNFRCMKVGIKKELVWIYSGIRFFGIRGYKFDSIGESQSLSADVIEELDKISMVSLKTIKIPDNIRIKLYNLSKQFIKKKDLEKLGRYISKKITSRNCVELPKILSSKLLCYNEEDRNKIEKMLDKKSYKFLKTFITEYKNKIKDIDQASISYSEDIRHKINISFFPEISIAYTLHTFNSKYSILYRIFNEIKLRIPNFLPTNILHYSQIPAVGIIAFNEIYNHKYEHILSIQPSEHLLAISKYLTDHIPNIQHQINLYEHTKKKNTTHIQHEQFTQSSYDLIILSHTLLSLYDHNSRNIFIKNLWNKLLKGGIIIIVENGTPTGFRMLHAIREMFICDLKYDKFHIVAPCSHESICPLALTGKDWCHFSQRVHRLSHHIYCKGSRAKNVEEEKYSYLVIKKEEGPRTKYSNEQETSTLQEKSFFWPRVVMPTIKAGKHVLIDVCSYPHNFERLVVTKSSPLITNLKTKNGHILKGYGYKNARKLLWGDLWRFTKRVTRPDARLYTPEKTKQHLYRLYTKMKKKKNSPSLVDNKTKEYFDSRSIQYYGS</sequence>
<organism evidence="8 9">
    <name type="scientific">Plasmodium gaboni</name>
    <dbReference type="NCBI Taxonomy" id="647221"/>
    <lineage>
        <taxon>Eukaryota</taxon>
        <taxon>Sar</taxon>
        <taxon>Alveolata</taxon>
        <taxon>Apicomplexa</taxon>
        <taxon>Aconoidasida</taxon>
        <taxon>Haemosporida</taxon>
        <taxon>Plasmodiidae</taxon>
        <taxon>Plasmodium</taxon>
        <taxon>Plasmodium (Laverania)</taxon>
    </lineage>
</organism>
<dbReference type="Proteomes" id="UP000831156">
    <property type="component" value="Chromosome 10"/>
</dbReference>
<keyword evidence="9" id="KW-1185">Reference proteome</keyword>
<evidence type="ECO:0000256" key="3">
    <source>
        <dbReference type="ARBA" id="ARBA00022946"/>
    </source>
</evidence>
<reference evidence="8" key="1">
    <citation type="submission" date="2016-09" db="EMBL/GenBank/DDBJ databases">
        <authorList>
            <consortium name="Pathogen Informatics"/>
            <person name="Sun Q."/>
            <person name="Inoue M."/>
        </authorList>
    </citation>
    <scope>NUCLEOTIDE SEQUENCE</scope>
</reference>
<dbReference type="InterPro" id="IPR015324">
    <property type="entry name" value="Ribosomal_Rsm22-like"/>
</dbReference>
<keyword evidence="2" id="KW-0479">Metal-binding</keyword>
<gene>
    <name evidence="8" type="ORF">PGABG01_1025100</name>
</gene>
<dbReference type="GO" id="GO:0005840">
    <property type="term" value="C:ribosome"/>
    <property type="evidence" value="ECO:0007669"/>
    <property type="project" value="UniProtKB-KW"/>
</dbReference>
<evidence type="ECO:0000256" key="5">
    <source>
        <dbReference type="ARBA" id="ARBA00023014"/>
    </source>
</evidence>